<dbReference type="GO" id="GO:0006418">
    <property type="term" value="P:tRNA aminoacylation for protein translation"/>
    <property type="evidence" value="ECO:0007669"/>
    <property type="project" value="InterPro"/>
</dbReference>
<reference evidence="3 4" key="1">
    <citation type="journal article" date="2014" name="Nat. Commun.">
        <title>Klebsormidium flaccidum genome reveals primary factors for plant terrestrial adaptation.</title>
        <authorList>
            <person name="Hori K."/>
            <person name="Maruyama F."/>
            <person name="Fujisawa T."/>
            <person name="Togashi T."/>
            <person name="Yamamoto N."/>
            <person name="Seo M."/>
            <person name="Sato S."/>
            <person name="Yamada T."/>
            <person name="Mori H."/>
            <person name="Tajima N."/>
            <person name="Moriyama T."/>
            <person name="Ikeuchi M."/>
            <person name="Watanabe M."/>
            <person name="Wada H."/>
            <person name="Kobayashi K."/>
            <person name="Saito M."/>
            <person name="Masuda T."/>
            <person name="Sasaki-Sekimoto Y."/>
            <person name="Mashiguchi K."/>
            <person name="Awai K."/>
            <person name="Shimojima M."/>
            <person name="Masuda S."/>
            <person name="Iwai M."/>
            <person name="Nobusawa T."/>
            <person name="Narise T."/>
            <person name="Kondo S."/>
            <person name="Saito H."/>
            <person name="Sato R."/>
            <person name="Murakawa M."/>
            <person name="Ihara Y."/>
            <person name="Oshima-Yamada Y."/>
            <person name="Ohtaka K."/>
            <person name="Satoh M."/>
            <person name="Sonobe K."/>
            <person name="Ishii M."/>
            <person name="Ohtani R."/>
            <person name="Kanamori-Sato M."/>
            <person name="Honoki R."/>
            <person name="Miyazaki D."/>
            <person name="Mochizuki H."/>
            <person name="Umetsu J."/>
            <person name="Higashi K."/>
            <person name="Shibata D."/>
            <person name="Kamiya Y."/>
            <person name="Sato N."/>
            <person name="Nakamura Y."/>
            <person name="Tabata S."/>
            <person name="Ida S."/>
            <person name="Kurokawa K."/>
            <person name="Ohta H."/>
        </authorList>
    </citation>
    <scope>NUCLEOTIDE SEQUENCE [LARGE SCALE GENOMIC DNA]</scope>
    <source>
        <strain evidence="3 4">NIES-2285</strain>
    </source>
</reference>
<dbReference type="EMBL" id="DF237188">
    <property type="protein sequence ID" value="GAQ85517.1"/>
    <property type="molecule type" value="Genomic_DNA"/>
</dbReference>
<protein>
    <submittedName>
        <fullName evidence="3">Uncharacterized protein</fullName>
    </submittedName>
</protein>
<dbReference type="AlphaFoldDB" id="A0A1Y1I9X7"/>
<sequence length="465" mass="49006">MASVLLFLCSALLLSQSAAASRAFGARRSLLDDEIKPAPASIGAAVPLAYFGPAPSSVMKELVGSVPAAHVRHDRPRRGYDDDAPVPWDGGGSKQLNGDGQQGGFLDLRSDRLVSRETNVGAFLKQSFSKQSCFDDFEQEWYVLTDTSDFQNAAALGLNPSAKLTYGNAPGAARQATLLNDGTLLFASGMVDFSPVHNIVPGDAPNYFPPKNVTAGSKGDENYSPLFVLTNGGGHVYNGPIIAGDVTAAQLSPFCGGIPTNMMAEAYAMMHDKIVSICPDGDGGNVTLKLTPGFSFGKPVLYHSLEGSAALPAALELATEAPALTNLVVGMDDGAFSAVERLFTTTNGYTNGDINVAQLNSTNGLEENHPLRQGLNSAVRGDSSGAGPLNILGGIPTVATDYSPLWDLNVGQWTDYAVKNYYRTQIRDEFTYLGNVQQGFITGPGGAPFGSSGFIVNCPIAYRFL</sequence>
<dbReference type="OMA" id="SKVHDQV"/>
<dbReference type="Proteomes" id="UP000054558">
    <property type="component" value="Unassembled WGS sequence"/>
</dbReference>
<organism evidence="3 4">
    <name type="scientific">Klebsormidium nitens</name>
    <name type="common">Green alga</name>
    <name type="synonym">Ulothrix nitens</name>
    <dbReference type="NCBI Taxonomy" id="105231"/>
    <lineage>
        <taxon>Eukaryota</taxon>
        <taxon>Viridiplantae</taxon>
        <taxon>Streptophyta</taxon>
        <taxon>Klebsormidiophyceae</taxon>
        <taxon>Klebsormidiales</taxon>
        <taxon>Klebsormidiaceae</taxon>
        <taxon>Klebsormidium</taxon>
    </lineage>
</organism>
<dbReference type="PROSITE" id="PS00178">
    <property type="entry name" value="AA_TRNA_LIGASE_I"/>
    <property type="match status" value="1"/>
</dbReference>
<dbReference type="OrthoDB" id="4194at2759"/>
<keyword evidence="2" id="KW-0732">Signal</keyword>
<feature type="signal peptide" evidence="2">
    <location>
        <begin position="1"/>
        <end position="20"/>
    </location>
</feature>
<evidence type="ECO:0000313" key="3">
    <source>
        <dbReference type="EMBL" id="GAQ85517.1"/>
    </source>
</evidence>
<name>A0A1Y1I9X7_KLENI</name>
<evidence type="ECO:0000256" key="2">
    <source>
        <dbReference type="SAM" id="SignalP"/>
    </source>
</evidence>
<dbReference type="GO" id="GO:0005524">
    <property type="term" value="F:ATP binding"/>
    <property type="evidence" value="ECO:0007669"/>
    <property type="project" value="InterPro"/>
</dbReference>
<evidence type="ECO:0000256" key="1">
    <source>
        <dbReference type="SAM" id="MobiDB-lite"/>
    </source>
</evidence>
<gene>
    <name evidence="3" type="ORF">KFL_002390090</name>
</gene>
<dbReference type="InterPro" id="IPR001412">
    <property type="entry name" value="aa-tRNA-synth_I_CS"/>
</dbReference>
<dbReference type="GO" id="GO:0004812">
    <property type="term" value="F:aminoacyl-tRNA ligase activity"/>
    <property type="evidence" value="ECO:0007669"/>
    <property type="project" value="InterPro"/>
</dbReference>
<feature type="chain" id="PRO_5013322121" evidence="2">
    <location>
        <begin position="21"/>
        <end position="465"/>
    </location>
</feature>
<keyword evidence="4" id="KW-1185">Reference proteome</keyword>
<feature type="region of interest" description="Disordered" evidence="1">
    <location>
        <begin position="73"/>
        <end position="101"/>
    </location>
</feature>
<accession>A0A1Y1I9X7</accession>
<proteinExistence type="predicted"/>
<evidence type="ECO:0000313" key="4">
    <source>
        <dbReference type="Proteomes" id="UP000054558"/>
    </source>
</evidence>